<dbReference type="CDD" id="cd09274">
    <property type="entry name" value="RNase_HI_RT_Ty3"/>
    <property type="match status" value="1"/>
</dbReference>
<keyword evidence="13" id="KW-0695">RNA-directed DNA polymerase</keyword>
<keyword evidence="11" id="KW-0694">RNA-binding</keyword>
<evidence type="ECO:0000313" key="20">
    <source>
        <dbReference type="EMBL" id="KTB42873.1"/>
    </source>
</evidence>
<dbReference type="GO" id="GO:0003677">
    <property type="term" value="F:DNA binding"/>
    <property type="evidence" value="ECO:0007669"/>
    <property type="project" value="UniProtKB-KW"/>
</dbReference>
<evidence type="ECO:0000256" key="3">
    <source>
        <dbReference type="ARBA" id="ARBA00022679"/>
    </source>
</evidence>
<dbReference type="InterPro" id="IPR021109">
    <property type="entry name" value="Peptidase_aspartic_dom_sf"/>
</dbReference>
<dbReference type="InterPro" id="IPR016197">
    <property type="entry name" value="Chromo-like_dom_sf"/>
</dbReference>
<evidence type="ECO:0000256" key="12">
    <source>
        <dbReference type="ARBA" id="ARBA00022908"/>
    </source>
</evidence>
<keyword evidence="9" id="KW-0378">Hydrolase</keyword>
<keyword evidence="7" id="KW-0064">Aspartyl protease</keyword>
<dbReference type="Gene3D" id="1.10.340.70">
    <property type="match status" value="1"/>
</dbReference>
<evidence type="ECO:0000256" key="8">
    <source>
        <dbReference type="ARBA" id="ARBA00022759"/>
    </source>
</evidence>
<dbReference type="InterPro" id="IPR050951">
    <property type="entry name" value="Retrovirus_Pol_polyprotein"/>
</dbReference>
<dbReference type="AlphaFoldDB" id="A0A0W0G2P0"/>
<evidence type="ECO:0000256" key="4">
    <source>
        <dbReference type="ARBA" id="ARBA00022695"/>
    </source>
</evidence>
<dbReference type="GO" id="GO:0006338">
    <property type="term" value="P:chromatin remodeling"/>
    <property type="evidence" value="ECO:0007669"/>
    <property type="project" value="UniProtKB-ARBA"/>
</dbReference>
<evidence type="ECO:0000256" key="15">
    <source>
        <dbReference type="ARBA" id="ARBA00023125"/>
    </source>
</evidence>
<evidence type="ECO:0000256" key="9">
    <source>
        <dbReference type="ARBA" id="ARBA00022801"/>
    </source>
</evidence>
<dbReference type="GO" id="GO:0015074">
    <property type="term" value="P:DNA integration"/>
    <property type="evidence" value="ECO:0007669"/>
    <property type="project" value="UniProtKB-KW"/>
</dbReference>
<keyword evidence="14" id="KW-0239">DNA-directed DNA polymerase</keyword>
<keyword evidence="5" id="KW-0540">Nuclease</keyword>
<dbReference type="GO" id="GO:0006508">
    <property type="term" value="P:proteolysis"/>
    <property type="evidence" value="ECO:0007669"/>
    <property type="project" value="UniProtKB-KW"/>
</dbReference>
<dbReference type="InterPro" id="IPR041588">
    <property type="entry name" value="Integrase_H2C2"/>
</dbReference>
<dbReference type="InterPro" id="IPR041373">
    <property type="entry name" value="RT_RNaseH"/>
</dbReference>
<sequence>MRIPIKYNVGTEIVETKALIDSGTGGRFICEEEARKLGKPWTRLEKPIKVFNVDGTQNKIGWITHSVTIDITIGDRSMKETLLISGLGPERVILGLPWLQDHNPDIDWVTGVVHFRPRRKIMVKWPMKPFIGIFEETKELDTGILDKVEDDEVLIRSFIKGEEDSDEVRINAKLSASQVLAQAHEVKTKPLEELLPVYLSDCADRFEKKKAERFPPSRPYDHAIDLKLDFKPRDFKNRYPLPLVTDLVDKLKTAKVFTKLDLRNGYNNIQIKDRDQWKAAFKTPRGLFEPTVMFFGLTNSPATFQAFMNDILKDFIDEGWCVVYMDDILIFSDEIDIHQLRTRHVLEQLRENDLYLKPEKCEFEVKKTLFLGMVITPGHISMDETKLAGIKDWEAPKTVKGVQSFLGFANFYRKFIGKYAELARPLHELTKKDTKFEWTKLRDIAFNVLKAKFLQRPILQMPDDEKPFVIEADASKWATGAVLKQQGSDGELHPCGYISHAFTATERNYEIYDRKLLAITNALKAWEHYLLGGAHPVTVLSDHKNLTYFQTAQKLNRRQARLSLYLTQFDLRLVHVPGTKMVQSDALSQRPDLIDEEENDNEDIVMLPDKLFVNVIDTKLKTMLEEALPSDEFLQMTIESLIEKETPPIKSSLQDWIYVPNDPTLRRLIVKTIHEALPHGHPGQWNTVDQVQRDYWWPGMTKFIKSFVDGCAACQQMKVNTHPTRTPIQPIGGHKDVLPFQIISMDLITDLPKIADCDSILVVVDHAAMKGVIFIPCHKKIDATDTAELLFQHVYKHFGLPDKIISDRDPRFAAEVFKEMGKLLGIKQMLSTAYHPQTDGETERVNQEVEIFLRFFCTKEQTKWKDLLHFAEFAHNTRTHSTTVPSVEKRVAELKKLREETSALLDIAARRVKERSGRDLDKFEKGQKVWLEGKNLSLGYPSPKLSPKREGPFEITEVLGPVTYRLKLPFQWRIHPVFHAGLLSPFKETDVHGPNFLEPPPDIVEGQEEYEVEAIIGHRPKRKNQSPKEYLVSWKGYDSSHNQWLKPAGLKHSMELYLEYKIKYNLR</sequence>
<keyword evidence="2" id="KW-0645">Protease</keyword>
<dbReference type="Pfam" id="PF17921">
    <property type="entry name" value="Integrase_H2C2"/>
    <property type="match status" value="1"/>
</dbReference>
<name>A0A0W0G2P0_MONRR</name>
<dbReference type="Pfam" id="PF24626">
    <property type="entry name" value="SH3_Tf2-1"/>
    <property type="match status" value="1"/>
</dbReference>
<dbReference type="Gene3D" id="2.40.70.10">
    <property type="entry name" value="Acid Proteases"/>
    <property type="match status" value="1"/>
</dbReference>
<dbReference type="InterPro" id="IPR043502">
    <property type="entry name" value="DNA/RNA_pol_sf"/>
</dbReference>
<evidence type="ECO:0000256" key="6">
    <source>
        <dbReference type="ARBA" id="ARBA00022723"/>
    </source>
</evidence>
<dbReference type="GO" id="GO:0003723">
    <property type="term" value="F:RNA binding"/>
    <property type="evidence" value="ECO:0007669"/>
    <property type="project" value="UniProtKB-KW"/>
</dbReference>
<evidence type="ECO:0000259" key="17">
    <source>
        <dbReference type="PROSITE" id="PS50013"/>
    </source>
</evidence>
<dbReference type="PROSITE" id="PS50013">
    <property type="entry name" value="CHROMO_2"/>
    <property type="match status" value="1"/>
</dbReference>
<dbReference type="Gene3D" id="3.30.70.270">
    <property type="match status" value="2"/>
</dbReference>
<keyword evidence="6" id="KW-0479">Metal-binding</keyword>
<dbReference type="GO" id="GO:0046872">
    <property type="term" value="F:metal ion binding"/>
    <property type="evidence" value="ECO:0007669"/>
    <property type="project" value="UniProtKB-KW"/>
</dbReference>
<dbReference type="Pfam" id="PF17917">
    <property type="entry name" value="RT_RNaseH"/>
    <property type="match status" value="1"/>
</dbReference>
<dbReference type="SUPFAM" id="SSF53098">
    <property type="entry name" value="Ribonuclease H-like"/>
    <property type="match status" value="1"/>
</dbReference>
<dbReference type="EMBL" id="LATX01001292">
    <property type="protein sequence ID" value="KTB42873.1"/>
    <property type="molecule type" value="Genomic_DNA"/>
</dbReference>
<evidence type="ECO:0000259" key="19">
    <source>
        <dbReference type="PROSITE" id="PS50994"/>
    </source>
</evidence>
<keyword evidence="12" id="KW-0229">DNA integration</keyword>
<keyword evidence="8" id="KW-0255">Endonuclease</keyword>
<accession>A0A0W0G2P0</accession>
<dbReference type="GO" id="GO:0004190">
    <property type="term" value="F:aspartic-type endopeptidase activity"/>
    <property type="evidence" value="ECO:0007669"/>
    <property type="project" value="UniProtKB-KW"/>
</dbReference>
<dbReference type="EC" id="2.7.7.49" evidence="1"/>
<organism evidence="20 21">
    <name type="scientific">Moniliophthora roreri</name>
    <name type="common">Frosty pod rot fungus</name>
    <name type="synonym">Monilia roreri</name>
    <dbReference type="NCBI Taxonomy" id="221103"/>
    <lineage>
        <taxon>Eukaryota</taxon>
        <taxon>Fungi</taxon>
        <taxon>Dikarya</taxon>
        <taxon>Basidiomycota</taxon>
        <taxon>Agaricomycotina</taxon>
        <taxon>Agaricomycetes</taxon>
        <taxon>Agaricomycetidae</taxon>
        <taxon>Agaricales</taxon>
        <taxon>Marasmiineae</taxon>
        <taxon>Marasmiaceae</taxon>
        <taxon>Moniliophthora</taxon>
    </lineage>
</organism>
<dbReference type="InterPro" id="IPR000477">
    <property type="entry name" value="RT_dom"/>
</dbReference>
<keyword evidence="15" id="KW-0238">DNA-binding</keyword>
<dbReference type="SUPFAM" id="SSF56672">
    <property type="entry name" value="DNA/RNA polymerases"/>
    <property type="match status" value="1"/>
</dbReference>
<dbReference type="GO" id="GO:0005634">
    <property type="term" value="C:nucleus"/>
    <property type="evidence" value="ECO:0007669"/>
    <property type="project" value="UniProtKB-ARBA"/>
</dbReference>
<dbReference type="InterPro" id="IPR056924">
    <property type="entry name" value="SH3_Tf2-1"/>
</dbReference>
<dbReference type="Pfam" id="PF00078">
    <property type="entry name" value="RVT_1"/>
    <property type="match status" value="1"/>
</dbReference>
<evidence type="ECO:0000256" key="11">
    <source>
        <dbReference type="ARBA" id="ARBA00022884"/>
    </source>
</evidence>
<dbReference type="Proteomes" id="UP000054988">
    <property type="component" value="Unassembled WGS sequence"/>
</dbReference>
<dbReference type="FunFam" id="3.30.70.270:FF:000020">
    <property type="entry name" value="Transposon Tf2-6 polyprotein-like Protein"/>
    <property type="match status" value="1"/>
</dbReference>
<keyword evidence="3" id="KW-0808">Transferase</keyword>
<evidence type="ECO:0000256" key="2">
    <source>
        <dbReference type="ARBA" id="ARBA00022670"/>
    </source>
</evidence>
<dbReference type="PANTHER" id="PTHR37984">
    <property type="entry name" value="PROTEIN CBG26694"/>
    <property type="match status" value="1"/>
</dbReference>
<proteinExistence type="predicted"/>
<dbReference type="PANTHER" id="PTHR37984:SF5">
    <property type="entry name" value="PROTEIN NYNRIN-LIKE"/>
    <property type="match status" value="1"/>
</dbReference>
<dbReference type="InterPro" id="IPR000953">
    <property type="entry name" value="Chromo/chromo_shadow_dom"/>
</dbReference>
<dbReference type="SMART" id="SM00298">
    <property type="entry name" value="CHROMO"/>
    <property type="match status" value="1"/>
</dbReference>
<dbReference type="Pfam" id="PF00385">
    <property type="entry name" value="Chromo"/>
    <property type="match status" value="1"/>
</dbReference>
<evidence type="ECO:0000256" key="14">
    <source>
        <dbReference type="ARBA" id="ARBA00022932"/>
    </source>
</evidence>
<dbReference type="CDD" id="cd00303">
    <property type="entry name" value="retropepsin_like"/>
    <property type="match status" value="1"/>
</dbReference>
<dbReference type="InterPro" id="IPR023780">
    <property type="entry name" value="Chromo_domain"/>
</dbReference>
<dbReference type="GO" id="GO:0006310">
    <property type="term" value="P:DNA recombination"/>
    <property type="evidence" value="ECO:0007669"/>
    <property type="project" value="UniProtKB-KW"/>
</dbReference>
<feature type="domain" description="Reverse transcriptase" evidence="18">
    <location>
        <begin position="187"/>
        <end position="375"/>
    </location>
</feature>
<dbReference type="CDD" id="cd01647">
    <property type="entry name" value="RT_LTR"/>
    <property type="match status" value="1"/>
</dbReference>
<feature type="domain" description="Chromo" evidence="17">
    <location>
        <begin position="1010"/>
        <end position="1067"/>
    </location>
</feature>
<reference evidence="20 21" key="1">
    <citation type="submission" date="2015-12" db="EMBL/GenBank/DDBJ databases">
        <title>Draft genome sequence of Moniliophthora roreri, the causal agent of frosty pod rot of cacao.</title>
        <authorList>
            <person name="Aime M.C."/>
            <person name="Diaz-Valderrama J.R."/>
            <person name="Kijpornyongpan T."/>
            <person name="Phillips-Mora W."/>
        </authorList>
    </citation>
    <scope>NUCLEOTIDE SEQUENCE [LARGE SCALE GENOMIC DNA]</scope>
    <source>
        <strain evidence="20 21">MCA 2952</strain>
    </source>
</reference>
<evidence type="ECO:0000313" key="21">
    <source>
        <dbReference type="Proteomes" id="UP000054988"/>
    </source>
</evidence>
<gene>
    <name evidence="20" type="ORF">WG66_4549</name>
</gene>
<comment type="caution">
    <text evidence="20">The sequence shown here is derived from an EMBL/GenBank/DDBJ whole genome shotgun (WGS) entry which is preliminary data.</text>
</comment>
<evidence type="ECO:0000256" key="10">
    <source>
        <dbReference type="ARBA" id="ARBA00022842"/>
    </source>
</evidence>
<evidence type="ECO:0000256" key="13">
    <source>
        <dbReference type="ARBA" id="ARBA00022918"/>
    </source>
</evidence>
<dbReference type="Gene3D" id="3.10.10.10">
    <property type="entry name" value="HIV Type 1 Reverse Transcriptase, subunit A, domain 1"/>
    <property type="match status" value="1"/>
</dbReference>
<evidence type="ECO:0000256" key="16">
    <source>
        <dbReference type="ARBA" id="ARBA00023172"/>
    </source>
</evidence>
<keyword evidence="16" id="KW-0233">DNA recombination</keyword>
<protein>
    <recommendedName>
        <fullName evidence="1">RNA-directed DNA polymerase</fullName>
        <ecNumber evidence="1">2.7.7.49</ecNumber>
    </recommendedName>
</protein>
<evidence type="ECO:0000256" key="7">
    <source>
        <dbReference type="ARBA" id="ARBA00022750"/>
    </source>
</evidence>
<dbReference type="Gene3D" id="2.40.50.40">
    <property type="match status" value="1"/>
</dbReference>
<dbReference type="PROSITE" id="PS50878">
    <property type="entry name" value="RT_POL"/>
    <property type="match status" value="1"/>
</dbReference>
<evidence type="ECO:0000256" key="1">
    <source>
        <dbReference type="ARBA" id="ARBA00012493"/>
    </source>
</evidence>
<dbReference type="InterPro" id="IPR036397">
    <property type="entry name" value="RNaseH_sf"/>
</dbReference>
<evidence type="ECO:0000256" key="5">
    <source>
        <dbReference type="ARBA" id="ARBA00022722"/>
    </source>
</evidence>
<dbReference type="InterPro" id="IPR012337">
    <property type="entry name" value="RNaseH-like_sf"/>
</dbReference>
<feature type="domain" description="Integrase catalytic" evidence="19">
    <location>
        <begin position="735"/>
        <end position="896"/>
    </location>
</feature>
<dbReference type="InterPro" id="IPR001584">
    <property type="entry name" value="Integrase_cat-core"/>
</dbReference>
<dbReference type="Gene3D" id="3.30.420.10">
    <property type="entry name" value="Ribonuclease H-like superfamily/Ribonuclease H"/>
    <property type="match status" value="1"/>
</dbReference>
<dbReference type="GO" id="GO:0003887">
    <property type="term" value="F:DNA-directed DNA polymerase activity"/>
    <property type="evidence" value="ECO:0007669"/>
    <property type="project" value="UniProtKB-KW"/>
</dbReference>
<dbReference type="GO" id="GO:0004519">
    <property type="term" value="F:endonuclease activity"/>
    <property type="evidence" value="ECO:0007669"/>
    <property type="project" value="UniProtKB-KW"/>
</dbReference>
<dbReference type="InterPro" id="IPR043128">
    <property type="entry name" value="Rev_trsase/Diguanyl_cyclase"/>
</dbReference>
<evidence type="ECO:0000259" key="18">
    <source>
        <dbReference type="PROSITE" id="PS50878"/>
    </source>
</evidence>
<dbReference type="SUPFAM" id="SSF54160">
    <property type="entry name" value="Chromo domain-like"/>
    <property type="match status" value="1"/>
</dbReference>
<dbReference type="GO" id="GO:0003964">
    <property type="term" value="F:RNA-directed DNA polymerase activity"/>
    <property type="evidence" value="ECO:0007669"/>
    <property type="project" value="UniProtKB-KW"/>
</dbReference>
<keyword evidence="10" id="KW-0460">Magnesium</keyword>
<dbReference type="PROSITE" id="PS50994">
    <property type="entry name" value="INTEGRASE"/>
    <property type="match status" value="1"/>
</dbReference>
<keyword evidence="4" id="KW-0548">Nucleotidyltransferase</keyword>